<keyword evidence="2" id="KW-1185">Reference proteome</keyword>
<dbReference type="Proteomes" id="UP000245626">
    <property type="component" value="Unassembled WGS sequence"/>
</dbReference>
<accession>A0ACD0NXT6</accession>
<proteinExistence type="predicted"/>
<gene>
    <name evidence="1" type="ORF">IE53DRAFT_379611</name>
</gene>
<reference evidence="1 2" key="1">
    <citation type="journal article" date="2018" name="Mol. Biol. Evol.">
        <title>Broad Genomic Sampling Reveals a Smut Pathogenic Ancestry of the Fungal Clade Ustilaginomycotina.</title>
        <authorList>
            <person name="Kijpornyongpan T."/>
            <person name="Mondo S.J."/>
            <person name="Barry K."/>
            <person name="Sandor L."/>
            <person name="Lee J."/>
            <person name="Lipzen A."/>
            <person name="Pangilinan J."/>
            <person name="LaButti K."/>
            <person name="Hainaut M."/>
            <person name="Henrissat B."/>
            <person name="Grigoriev I.V."/>
            <person name="Spatafora J.W."/>
            <person name="Aime M.C."/>
        </authorList>
    </citation>
    <scope>NUCLEOTIDE SEQUENCE [LARGE SCALE GENOMIC DNA]</scope>
    <source>
        <strain evidence="1 2">SA 807</strain>
    </source>
</reference>
<evidence type="ECO:0000313" key="2">
    <source>
        <dbReference type="Proteomes" id="UP000245626"/>
    </source>
</evidence>
<protein>
    <submittedName>
        <fullName evidence="1">Uncharacterized protein</fullName>
    </submittedName>
</protein>
<evidence type="ECO:0000313" key="1">
    <source>
        <dbReference type="EMBL" id="PWN50614.1"/>
    </source>
</evidence>
<name>A0ACD0NXT6_9BASI</name>
<sequence length="1082" mass="117017">MDFNSIRRRPGAATYGKSQKRQRLGPTTESAPAASSTPDSSPDKVPFSHPRPEKSLSKTEHRASSSSPSKSTSPFRSVITRNSPTLSAPTSGRPPFSSVKSAPSSPQFREGTSRPSSSARSPSKRLPGNRSGSVTTPLGSSPTKRPSRPAENLDQLFESLSPGFEPAADSEDPSSRNTRASNGGVKDGPSDTTPLLPSDLGDLGKCSSVSVEEPAGLRGDDLTPEYTAPQPSKRVRLSDRMARRGAPKRADGSEEGNLHTGYSDDIESRSQGDAGMRTPVLTTGSRQASMERSTQKSETLSAELEEKPNAIRSQPPKSYTSNDSQTSPWLTSRPLLPKPDPGSPTPSEKSSRLASHDLGDGRDENRKPDQVRTLGVAAPLVAGARRTYGSQRSFLAEMSEAEMMKPSAGSDGDQSSNAAATGVSGRLLSPSDADLGLSESIDSISSARQTQLPKFPRPPQVRESYADLRKKWGDQDTDDDEEENSQDAHAALKSITSLRSVGELRRFKDDLEYLFSGLGLDNPLSVRQSSAADFVLRMCGKDTSDDSSALPEDDEYSSSLSTEFLQKLKATDGIVRSWTLLRNARAGEGEDEVLDACMAVFVARLCRNQNFADALLRERSKDVLSCIAFLLERAFHEEELFRKDGFRRLKLLVGKKRLRGNEKLLTESLQKAAGSCSLFLNRPTSMTTGNLVLGSVCSLANFHPRPDLDVRSMLARAPVGRHDKTLLSLVVNICNKETVKIKERMESYEKGLDLMPPTVSDLCPDIDTLDMCVRLLGLTFRDIPTLESDLEQISTQILSIGNFCFVIVSEPERAPESDIRASRALEILVGLSKLLLDLTGYSQSWCSAFLRKDDHCIFAGRLLSKATSKVLQSKNPNRSPLTSEEAEGTALEVDTSQLLLGFLGNLLTKADGEATLMLEKVTIGHVCKKRRSIDDCSCKSHCNLIHLVTEIFLSSKKEAVDHGDGLAACLAGSAALVLAHYGSSSISRLRSLAETLASADAKNPSNRAHDLPSSRRQNAMQVIESIEDFASLHEVINTVPDAAGTTDAFNEPSAGADVNKGAEEAKAMRSIAAKLRSMSDQL</sequence>
<dbReference type="EMBL" id="KZ819914">
    <property type="protein sequence ID" value="PWN50614.1"/>
    <property type="molecule type" value="Genomic_DNA"/>
</dbReference>
<organism evidence="1 2">
    <name type="scientific">Violaceomyces palustris</name>
    <dbReference type="NCBI Taxonomy" id="1673888"/>
    <lineage>
        <taxon>Eukaryota</taxon>
        <taxon>Fungi</taxon>
        <taxon>Dikarya</taxon>
        <taxon>Basidiomycota</taxon>
        <taxon>Ustilaginomycotina</taxon>
        <taxon>Ustilaginomycetes</taxon>
        <taxon>Violaceomycetales</taxon>
        <taxon>Violaceomycetaceae</taxon>
        <taxon>Violaceomyces</taxon>
    </lineage>
</organism>